<reference evidence="8 9" key="1">
    <citation type="journal article" date="2018" name="Cell">
        <title>The Chara Genome: Secondary Complexity and Implications for Plant Terrestrialization.</title>
        <authorList>
            <person name="Nishiyama T."/>
            <person name="Sakayama H."/>
            <person name="Vries J.D."/>
            <person name="Buschmann H."/>
            <person name="Saint-Marcoux D."/>
            <person name="Ullrich K.K."/>
            <person name="Haas F.B."/>
            <person name="Vanderstraeten L."/>
            <person name="Becker D."/>
            <person name="Lang D."/>
            <person name="Vosolsobe S."/>
            <person name="Rombauts S."/>
            <person name="Wilhelmsson P.K.I."/>
            <person name="Janitza P."/>
            <person name="Kern R."/>
            <person name="Heyl A."/>
            <person name="Rumpler F."/>
            <person name="Villalobos L.I.A.C."/>
            <person name="Clay J.M."/>
            <person name="Skokan R."/>
            <person name="Toyoda A."/>
            <person name="Suzuki Y."/>
            <person name="Kagoshima H."/>
            <person name="Schijlen E."/>
            <person name="Tajeshwar N."/>
            <person name="Catarino B."/>
            <person name="Hetherington A.J."/>
            <person name="Saltykova A."/>
            <person name="Bonnot C."/>
            <person name="Breuninger H."/>
            <person name="Symeonidi A."/>
            <person name="Radhakrishnan G.V."/>
            <person name="Van Nieuwerburgh F."/>
            <person name="Deforce D."/>
            <person name="Chang C."/>
            <person name="Karol K.G."/>
            <person name="Hedrich R."/>
            <person name="Ulvskov P."/>
            <person name="Glockner G."/>
            <person name="Delwiche C.F."/>
            <person name="Petrasek J."/>
            <person name="Van de Peer Y."/>
            <person name="Friml J."/>
            <person name="Beilby M."/>
            <person name="Dolan L."/>
            <person name="Kohara Y."/>
            <person name="Sugano S."/>
            <person name="Fujiyama A."/>
            <person name="Delaux P.-M."/>
            <person name="Quint M."/>
            <person name="TheiBen G."/>
            <person name="Hagemann M."/>
            <person name="Harholt J."/>
            <person name="Dunand C."/>
            <person name="Zachgo S."/>
            <person name="Langdale J."/>
            <person name="Maumus F."/>
            <person name="Straeten D.V.D."/>
            <person name="Gould S.B."/>
            <person name="Rensing S.A."/>
        </authorList>
    </citation>
    <scope>NUCLEOTIDE SEQUENCE [LARGE SCALE GENOMIC DNA]</scope>
    <source>
        <strain evidence="8 9">S276</strain>
    </source>
</reference>
<proteinExistence type="inferred from homology"/>
<dbReference type="STRING" id="69332.A0A388LAN1"/>
<feature type="transmembrane region" description="Helical" evidence="7">
    <location>
        <begin position="903"/>
        <end position="920"/>
    </location>
</feature>
<evidence type="ECO:0000313" key="9">
    <source>
        <dbReference type="Proteomes" id="UP000265515"/>
    </source>
</evidence>
<feature type="compositionally biased region" description="Low complexity" evidence="6">
    <location>
        <begin position="208"/>
        <end position="217"/>
    </location>
</feature>
<keyword evidence="9" id="KW-1185">Reference proteome</keyword>
<dbReference type="Pfam" id="PF04117">
    <property type="entry name" value="Mpv17_PMP22"/>
    <property type="match status" value="1"/>
</dbReference>
<keyword evidence="3 7" id="KW-0812">Transmembrane</keyword>
<feature type="region of interest" description="Disordered" evidence="6">
    <location>
        <begin position="177"/>
        <end position="217"/>
    </location>
</feature>
<comment type="caution">
    <text evidence="8">The sequence shown here is derived from an EMBL/GenBank/DDBJ whole genome shotgun (WGS) entry which is preliminary data.</text>
</comment>
<evidence type="ECO:0000256" key="7">
    <source>
        <dbReference type="SAM" id="Phobius"/>
    </source>
</evidence>
<sequence length="1000" mass="105312">MASLTLHGASLALSFVCTQRRPKCETKSEGGASRRQKQKHTFVKFCGRREQTARGPPRRGHGHFSADAAVKASYTWDSGRSVIARAPLVAPVAQSQLHRLVCGPCARKRGVAQASAAVPRADFAECWLPLRRGARVSPTAPGASAPVAAAGDLASAGEEAAGRSALAPIGGSCGRSTYRPVDNHTGRSIGDGDGGGGGGADAGGRSAGGSRSSWRGRSAPRSCVCAAAGTSCAFASVITTTAVVAAAPTTPSFGAGHQIGQIGRTTSRSTTTGSFDSPCNASPPIGVKVNLVNIHGSLWGGGDCVGLTSVSSAPRAASLVAGNCALGRDWERGPRRGEGGGGRGGGGGGGGDCLREWEARQRSVDCPPTPARYVGASGLTREGHQERRRDSLRKMADERGGGMRHVAPCHVVNAGVVMRRTSPTPSRLSVAFMAGAAVGMAAAAAGKGRSGTGLWRSVVCMVGETSSSGGRSVEGLSQLLLLVNGREQSTSMARPRAPRVLRQIARSLLSSDGCACPPLTRGSHSAIQAVSRKVDAVSWTSREGALAPFHGKGLLSAAAEAKLSLPSFSLSSHFDQLAAVGGRAVRNVLAGGFSSKVSSTSSTTAPVIKIKSEIRSWLSGAGGLEGRGGDGLAPTRRRYLVDLRNVVKKTHQEQQQQQLQLFQAYGHGGIGVHPFRMRGGPNDRRRMMTRCLQWTARQTTCGKHGGKNDWFGNLSCCVWEGSGQSLQRGGGRDLSRTTSLMRTSAMVTTSSSGGRSMGQLLHVGSWGGPFRPGSLFQPRRVKATAAARERTLARCTSEAGPRIRERRREPDLSQRVIEFYLRCLQQRPIVTKSVTAGAMAFLSDITAQVLTSPRPGFVIDAARLARMTSFGFFFSGPVLHGWFKLMSHAFPNRDMLSIASKMALGQVVFGPIVVSIFFAVNGALQGDTLNQVINRLHRDLLPTLCAGLFFWPICDAIMFRFIPVHLQPLFNNSASYIWNIYISCVANSSPPVSPPLELSH</sequence>
<evidence type="ECO:0000256" key="2">
    <source>
        <dbReference type="ARBA" id="ARBA00006824"/>
    </source>
</evidence>
<dbReference type="Proteomes" id="UP000265515">
    <property type="component" value="Unassembled WGS sequence"/>
</dbReference>
<dbReference type="EMBL" id="BFEA01000314">
    <property type="protein sequence ID" value="GBG79252.1"/>
    <property type="molecule type" value="Genomic_DNA"/>
</dbReference>
<dbReference type="AlphaFoldDB" id="A0A388LAN1"/>
<name>A0A388LAN1_CHABU</name>
<evidence type="ECO:0000256" key="4">
    <source>
        <dbReference type="ARBA" id="ARBA00022989"/>
    </source>
</evidence>
<evidence type="ECO:0000256" key="1">
    <source>
        <dbReference type="ARBA" id="ARBA00004141"/>
    </source>
</evidence>
<protein>
    <submittedName>
        <fullName evidence="8">Uncharacterized protein</fullName>
    </submittedName>
</protein>
<dbReference type="GO" id="GO:0005737">
    <property type="term" value="C:cytoplasm"/>
    <property type="evidence" value="ECO:0007669"/>
    <property type="project" value="TreeGrafter"/>
</dbReference>
<keyword evidence="5 7" id="KW-0472">Membrane</keyword>
<dbReference type="PANTHER" id="PTHR11266:SF18">
    <property type="entry name" value="OS12G0508100 PROTEIN"/>
    <property type="match status" value="1"/>
</dbReference>
<organism evidence="8 9">
    <name type="scientific">Chara braunii</name>
    <name type="common">Braun's stonewort</name>
    <dbReference type="NCBI Taxonomy" id="69332"/>
    <lineage>
        <taxon>Eukaryota</taxon>
        <taxon>Viridiplantae</taxon>
        <taxon>Streptophyta</taxon>
        <taxon>Charophyceae</taxon>
        <taxon>Charales</taxon>
        <taxon>Characeae</taxon>
        <taxon>Chara</taxon>
    </lineage>
</organism>
<evidence type="ECO:0000313" key="8">
    <source>
        <dbReference type="EMBL" id="GBG79252.1"/>
    </source>
</evidence>
<dbReference type="PANTHER" id="PTHR11266">
    <property type="entry name" value="PEROXISOMAL MEMBRANE PROTEIN 2, PXMP2 MPV17"/>
    <property type="match status" value="1"/>
</dbReference>
<feature type="region of interest" description="Disordered" evidence="6">
    <location>
        <begin position="256"/>
        <end position="278"/>
    </location>
</feature>
<dbReference type="Gramene" id="GBG79252">
    <property type="protein sequence ID" value="GBG79252"/>
    <property type="gene ID" value="CBR_g29303"/>
</dbReference>
<feature type="compositionally biased region" description="Gly residues" evidence="6">
    <location>
        <begin position="339"/>
        <end position="350"/>
    </location>
</feature>
<dbReference type="OrthoDB" id="430207at2759"/>
<evidence type="ECO:0000256" key="3">
    <source>
        <dbReference type="ARBA" id="ARBA00022692"/>
    </source>
</evidence>
<evidence type="ECO:0000256" key="5">
    <source>
        <dbReference type="ARBA" id="ARBA00023136"/>
    </source>
</evidence>
<gene>
    <name evidence="8" type="ORF">CBR_g29303</name>
</gene>
<feature type="region of interest" description="Disordered" evidence="6">
    <location>
        <begin position="364"/>
        <end position="389"/>
    </location>
</feature>
<evidence type="ECO:0000256" key="6">
    <source>
        <dbReference type="SAM" id="MobiDB-lite"/>
    </source>
</evidence>
<feature type="transmembrane region" description="Helical" evidence="7">
    <location>
        <begin position="940"/>
        <end position="962"/>
    </location>
</feature>
<dbReference type="InterPro" id="IPR007248">
    <property type="entry name" value="Mpv17_PMP22"/>
</dbReference>
<accession>A0A388LAN1</accession>
<comment type="subcellular location">
    <subcellularLocation>
        <location evidence="1">Membrane</location>
        <topology evidence="1">Multi-pass membrane protein</topology>
    </subcellularLocation>
</comment>
<feature type="compositionally biased region" description="Low complexity" evidence="6">
    <location>
        <begin position="263"/>
        <end position="274"/>
    </location>
</feature>
<feature type="compositionally biased region" description="Gly residues" evidence="6">
    <location>
        <begin position="189"/>
        <end position="207"/>
    </location>
</feature>
<dbReference type="GO" id="GO:0016020">
    <property type="term" value="C:membrane"/>
    <property type="evidence" value="ECO:0007669"/>
    <property type="project" value="UniProtKB-SubCell"/>
</dbReference>
<keyword evidence="4 7" id="KW-1133">Transmembrane helix</keyword>
<feature type="region of interest" description="Disordered" evidence="6">
    <location>
        <begin position="331"/>
        <end position="350"/>
    </location>
</feature>
<comment type="similarity">
    <text evidence="2">Belongs to the peroxisomal membrane protein PXMP2/4 family.</text>
</comment>